<feature type="transmembrane region" description="Helical" evidence="1">
    <location>
        <begin position="15"/>
        <end position="37"/>
    </location>
</feature>
<dbReference type="Proteomes" id="UP000006437">
    <property type="component" value="Unassembled WGS sequence"/>
</dbReference>
<evidence type="ECO:0008006" key="6">
    <source>
        <dbReference type="Google" id="ProtNLM"/>
    </source>
</evidence>
<evidence type="ECO:0000313" key="2">
    <source>
        <dbReference type="EMBL" id="EHL10608.1"/>
    </source>
</evidence>
<name>G9XG42_9FIRM</name>
<evidence type="ECO:0000313" key="4">
    <source>
        <dbReference type="Proteomes" id="UP000003379"/>
    </source>
</evidence>
<dbReference type="Proteomes" id="UP000003379">
    <property type="component" value="Unassembled WGS sequence"/>
</dbReference>
<reference evidence="3 4" key="2">
    <citation type="submission" date="2011-08" db="EMBL/GenBank/DDBJ databases">
        <title>The Genome Sequence of Eubacteriaceae bacterium CM5.</title>
        <authorList>
            <consortium name="The Broad Institute Genome Sequencing Platform"/>
            <person name="Earl A."/>
            <person name="Ward D."/>
            <person name="Feldgarden M."/>
            <person name="Gevers D."/>
            <person name="Sizova M."/>
            <person name="Hazen A."/>
            <person name="Epstein S."/>
            <person name="Young S.K."/>
            <person name="Zeng Q."/>
            <person name="Gargeya S."/>
            <person name="Fitzgerald M."/>
            <person name="Haas B."/>
            <person name="Abouelleil A."/>
            <person name="Alvarado L."/>
            <person name="Arachchi H.M."/>
            <person name="Berlin A."/>
            <person name="Brown A."/>
            <person name="Chapman S.B."/>
            <person name="Chen Z."/>
            <person name="Dunbar C."/>
            <person name="Freedman E."/>
            <person name="Gearin G."/>
            <person name="Gellesch M."/>
            <person name="Goldberg J."/>
            <person name="Griggs A."/>
            <person name="Gujja S."/>
            <person name="Heiman D."/>
            <person name="Howarth C."/>
            <person name="Larson L."/>
            <person name="Lui A."/>
            <person name="MacDonald P.J.P."/>
            <person name="Montmayeur A."/>
            <person name="Murphy C."/>
            <person name="Neiman D."/>
            <person name="Pearson M."/>
            <person name="Priest M."/>
            <person name="Roberts A."/>
            <person name="Saif S."/>
            <person name="Shea T."/>
            <person name="Shenoy N."/>
            <person name="Sisk P."/>
            <person name="Stolte C."/>
            <person name="Sykes S."/>
            <person name="Wortman J."/>
            <person name="Nusbaum C."/>
            <person name="Birren B."/>
        </authorList>
    </citation>
    <scope>NUCLEOTIDE SEQUENCE [LARGE SCALE GENOMIC DNA]</scope>
    <source>
        <strain evidence="3 4">CM5</strain>
    </source>
</reference>
<dbReference type="AlphaFoldDB" id="G9XG42"/>
<organism evidence="3 4">
    <name type="scientific">Peptoanaerobacter stomatis</name>
    <dbReference type="NCBI Taxonomy" id="796937"/>
    <lineage>
        <taxon>Bacteria</taxon>
        <taxon>Bacillati</taxon>
        <taxon>Bacillota</taxon>
        <taxon>Clostridia</taxon>
        <taxon>Peptostreptococcales</taxon>
        <taxon>Filifactoraceae</taxon>
        <taxon>Peptoanaerobacter</taxon>
    </lineage>
</organism>
<evidence type="ECO:0000313" key="5">
    <source>
        <dbReference type="Proteomes" id="UP000006437"/>
    </source>
</evidence>
<dbReference type="PROSITE" id="PS51257">
    <property type="entry name" value="PROKAR_LIPOPROTEIN"/>
    <property type="match status" value="1"/>
</dbReference>
<dbReference type="EMBL" id="AFZE01000057">
    <property type="protein sequence ID" value="EHL10608.1"/>
    <property type="molecule type" value="Genomic_DNA"/>
</dbReference>
<sequence length="242" mass="28071">MFVKNISRYMKTGKVISYILLAAILTASLSCIIYANVYMQGSMKVNKENLPELDSMYNIETRELEKTSNYTEHIYESNMIKKFQNETGISLLYSKLASKNPYVIEKIKTDNKDYAILTLDNYITGDTSNYNYSKEEGFYSYKKGMEYHSPISLKIDIMLSENQMKNGWDIEYLGNYKFKEQYISGQGYKVNIIESMVKNNNIENYISEKCAVFVANGIRYTLKGRTSLENIKAIVDTMKYKN</sequence>
<accession>G9X366</accession>
<keyword evidence="1" id="KW-0472">Membrane</keyword>
<dbReference type="RefSeq" id="WP_009525058.1">
    <property type="nucleotide sequence ID" value="NZ_JH414549.1"/>
</dbReference>
<evidence type="ECO:0000256" key="1">
    <source>
        <dbReference type="SAM" id="Phobius"/>
    </source>
</evidence>
<gene>
    <name evidence="3" type="ORF">HMPREF9628_00807</name>
    <name evidence="2" type="ORF">HMPREF9629_00823</name>
</gene>
<protein>
    <recommendedName>
        <fullName evidence="6">Lipoprotein</fullName>
    </recommendedName>
</protein>
<keyword evidence="1" id="KW-1133">Transmembrane helix</keyword>
<proteinExistence type="predicted"/>
<evidence type="ECO:0000313" key="3">
    <source>
        <dbReference type="EMBL" id="EHL15156.1"/>
    </source>
</evidence>
<keyword evidence="1" id="KW-0812">Transmembrane</keyword>
<reference evidence="2 5" key="1">
    <citation type="submission" date="2011-08" db="EMBL/GenBank/DDBJ databases">
        <title>The Genome Sequence of Eubacteriaceae bacterium ACC19a.</title>
        <authorList>
            <consortium name="The Broad Institute Genome Sequencing Platform"/>
            <person name="Earl A."/>
            <person name="Ward D."/>
            <person name="Feldgarden M."/>
            <person name="Gevers D."/>
            <person name="Sizova M."/>
            <person name="Hazen A."/>
            <person name="Epstein S."/>
            <person name="Young S.K."/>
            <person name="Zeng Q."/>
            <person name="Gargeya S."/>
            <person name="Fitzgerald M."/>
            <person name="Haas B."/>
            <person name="Abouelleil A."/>
            <person name="Alvarado L."/>
            <person name="Arachchi H.M."/>
            <person name="Berlin A."/>
            <person name="Brown A."/>
            <person name="Chapman S.B."/>
            <person name="Chen Z."/>
            <person name="Dunbar C."/>
            <person name="Freedman E."/>
            <person name="Gearin G."/>
            <person name="Gellesch M."/>
            <person name="Goldberg J."/>
            <person name="Griggs A."/>
            <person name="Gujja S."/>
            <person name="Heiman D."/>
            <person name="Howarth C."/>
            <person name="Larson L."/>
            <person name="Lui A."/>
            <person name="MacDonald P.J.P."/>
            <person name="Montmayeur A."/>
            <person name="Murphy C."/>
            <person name="Neiman D."/>
            <person name="Pearson M."/>
            <person name="Priest M."/>
            <person name="Roberts A."/>
            <person name="Saif S."/>
            <person name="Shea T."/>
            <person name="Shenoy N."/>
            <person name="Sisk P."/>
            <person name="Stolte C."/>
            <person name="Sykes S."/>
            <person name="Wortman J."/>
            <person name="Nusbaum C."/>
            <person name="Birren B."/>
        </authorList>
    </citation>
    <scope>NUCLEOTIDE SEQUENCE [LARGE SCALE GENOMIC DNA]</scope>
    <source>
        <strain evidence="2 5">ACC19a</strain>
    </source>
</reference>
<dbReference type="HOGENOM" id="CLU_097119_0_0_9"/>
<comment type="caution">
    <text evidence="3">The sequence shown here is derived from an EMBL/GenBank/DDBJ whole genome shotgun (WGS) entry which is preliminary data.</text>
</comment>
<accession>G9XG42</accession>
<dbReference type="EMBL" id="AFZG01000096">
    <property type="protein sequence ID" value="EHL15156.1"/>
    <property type="molecule type" value="Genomic_DNA"/>
</dbReference>